<dbReference type="InterPro" id="IPR050313">
    <property type="entry name" value="Carb_Metab_HTH_regulators"/>
</dbReference>
<accession>A0AAW5B0M0</accession>
<proteinExistence type="predicted"/>
<gene>
    <name evidence="2" type="ORF">K3T81_04035</name>
</gene>
<reference evidence="2 3" key="1">
    <citation type="journal article" date="2022" name="Evol. Bioinform. Online">
        <title>Draft Genome Sequence of Oceanobacillus jordanicus Strain GSFE11, a Halotolerant Plant Growth-Promoting Bacterial Endophyte Isolated From the Jordan Valley.</title>
        <authorList>
            <person name="Alhindi T."/>
            <person name="Albdaiwi R."/>
        </authorList>
    </citation>
    <scope>NUCLEOTIDE SEQUENCE [LARGE SCALE GENOMIC DNA]</scope>
    <source>
        <strain evidence="2 3">GSFE11</strain>
    </source>
</reference>
<dbReference type="Pfam" id="PF13412">
    <property type="entry name" value="HTH_24"/>
    <property type="match status" value="1"/>
</dbReference>
<dbReference type="InterPro" id="IPR011991">
    <property type="entry name" value="ArsR-like_HTH"/>
</dbReference>
<keyword evidence="1" id="KW-0238">DNA-binding</keyword>
<dbReference type="Proteomes" id="UP001199631">
    <property type="component" value="Unassembled WGS sequence"/>
</dbReference>
<evidence type="ECO:0000313" key="3">
    <source>
        <dbReference type="Proteomes" id="UP001199631"/>
    </source>
</evidence>
<keyword evidence="3" id="KW-1185">Reference proteome</keyword>
<dbReference type="RefSeq" id="WP_238018433.1">
    <property type="nucleotide sequence ID" value="NZ_JAIFZM010000003.1"/>
</dbReference>
<evidence type="ECO:0000313" key="2">
    <source>
        <dbReference type="EMBL" id="MCG3418314.1"/>
    </source>
</evidence>
<organism evidence="2 3">
    <name type="scientific">Oceanobacillus jordanicus</name>
    <dbReference type="NCBI Taxonomy" id="2867266"/>
    <lineage>
        <taxon>Bacteria</taxon>
        <taxon>Bacillati</taxon>
        <taxon>Bacillota</taxon>
        <taxon>Bacilli</taxon>
        <taxon>Bacillales</taxon>
        <taxon>Bacillaceae</taxon>
        <taxon>Oceanobacillus</taxon>
    </lineage>
</organism>
<dbReference type="Gene3D" id="1.10.10.10">
    <property type="entry name" value="Winged helix-like DNA-binding domain superfamily/Winged helix DNA-binding domain"/>
    <property type="match status" value="1"/>
</dbReference>
<name>A0AAW5B0M0_9BACI</name>
<dbReference type="InterPro" id="IPR036388">
    <property type="entry name" value="WH-like_DNA-bd_sf"/>
</dbReference>
<dbReference type="SUPFAM" id="SSF46785">
    <property type="entry name" value="Winged helix' DNA-binding domain"/>
    <property type="match status" value="1"/>
</dbReference>
<dbReference type="CDD" id="cd00090">
    <property type="entry name" value="HTH_ARSR"/>
    <property type="match status" value="1"/>
</dbReference>
<dbReference type="GO" id="GO:0003677">
    <property type="term" value="F:DNA binding"/>
    <property type="evidence" value="ECO:0007669"/>
    <property type="project" value="UniProtKB-KW"/>
</dbReference>
<sequence length="206" mass="24022">MQLKTTKDRILDLLKREVRMTVGALSERLEITDMAVRKHLLAMEKDGLIVTEEIRQPMGRPVQSYTLSAKGELLFPKSYEGLSVEFLQDIQALYGSKSVEQLFQNREKRLTKEYTLRMQKKSHQERMQELQTIQNEKGYMADITKIDDNSYELIEYNCPIMAVAKEYKVACKCETSMFKNVLQTENVNRTSCKTEGNDHCRFQISF</sequence>
<evidence type="ECO:0000256" key="1">
    <source>
        <dbReference type="ARBA" id="ARBA00023125"/>
    </source>
</evidence>
<dbReference type="EMBL" id="JAIFZM010000003">
    <property type="protein sequence ID" value="MCG3418314.1"/>
    <property type="molecule type" value="Genomic_DNA"/>
</dbReference>
<dbReference type="InterPro" id="IPR036390">
    <property type="entry name" value="WH_DNA-bd_sf"/>
</dbReference>
<comment type="caution">
    <text evidence="2">The sequence shown here is derived from an EMBL/GenBank/DDBJ whole genome shotgun (WGS) entry which is preliminary data.</text>
</comment>
<dbReference type="AlphaFoldDB" id="A0AAW5B0M0"/>
<dbReference type="PANTHER" id="PTHR30363:SF28">
    <property type="entry name" value="TRANSCRIPTIONAL REGULATORY PROTEIN-RELATED"/>
    <property type="match status" value="1"/>
</dbReference>
<protein>
    <submittedName>
        <fullName evidence="2">Transcriptional regulator</fullName>
    </submittedName>
</protein>
<dbReference type="PANTHER" id="PTHR30363">
    <property type="entry name" value="HTH-TYPE TRANSCRIPTIONAL REGULATOR SRLR-RELATED"/>
    <property type="match status" value="1"/>
</dbReference>